<dbReference type="PANTHER" id="PTHR33332">
    <property type="entry name" value="REVERSE TRANSCRIPTASE DOMAIN-CONTAINING PROTEIN"/>
    <property type="match status" value="1"/>
</dbReference>
<dbReference type="InterPro" id="IPR000477">
    <property type="entry name" value="RT_dom"/>
</dbReference>
<evidence type="ECO:0000313" key="2">
    <source>
        <dbReference type="EMBL" id="KAK4828960.1"/>
    </source>
</evidence>
<name>A0AAN7NN06_MYCAM</name>
<gene>
    <name evidence="2" type="ORF">QYF61_001581</name>
</gene>
<organism evidence="2 3">
    <name type="scientific">Mycteria americana</name>
    <name type="common">Wood stork</name>
    <dbReference type="NCBI Taxonomy" id="33587"/>
    <lineage>
        <taxon>Eukaryota</taxon>
        <taxon>Metazoa</taxon>
        <taxon>Chordata</taxon>
        <taxon>Craniata</taxon>
        <taxon>Vertebrata</taxon>
        <taxon>Euteleostomi</taxon>
        <taxon>Archelosauria</taxon>
        <taxon>Archosauria</taxon>
        <taxon>Dinosauria</taxon>
        <taxon>Saurischia</taxon>
        <taxon>Theropoda</taxon>
        <taxon>Coelurosauria</taxon>
        <taxon>Aves</taxon>
        <taxon>Neognathae</taxon>
        <taxon>Neoaves</taxon>
        <taxon>Aequornithes</taxon>
        <taxon>Ciconiiformes</taxon>
        <taxon>Ciconiidae</taxon>
        <taxon>Mycteria</taxon>
    </lineage>
</organism>
<evidence type="ECO:0000259" key="1">
    <source>
        <dbReference type="Pfam" id="PF00078"/>
    </source>
</evidence>
<accession>A0AAN7NN06</accession>
<dbReference type="EMBL" id="JAUNZN010000001">
    <property type="protein sequence ID" value="KAK4828960.1"/>
    <property type="molecule type" value="Genomic_DNA"/>
</dbReference>
<dbReference type="Pfam" id="PF00078">
    <property type="entry name" value="RVT_1"/>
    <property type="match status" value="1"/>
</dbReference>
<comment type="caution">
    <text evidence="2">The sequence shown here is derived from an EMBL/GenBank/DDBJ whole genome shotgun (WGS) entry which is preliminary data.</text>
</comment>
<feature type="domain" description="Reverse transcriptase" evidence="1">
    <location>
        <begin position="108"/>
        <end position="177"/>
    </location>
</feature>
<protein>
    <recommendedName>
        <fullName evidence="1">Reverse transcriptase domain-containing protein</fullName>
    </recommendedName>
</protein>
<proteinExistence type="predicted"/>
<reference evidence="2 3" key="1">
    <citation type="journal article" date="2023" name="J. Hered.">
        <title>Chromosome-level genome of the wood stork (Mycteria americana) provides insight into avian chromosome evolution.</title>
        <authorList>
            <person name="Flamio R. Jr."/>
            <person name="Ramstad K.M."/>
        </authorList>
    </citation>
    <scope>NUCLEOTIDE SEQUENCE [LARGE SCALE GENOMIC DNA]</scope>
    <source>
        <strain evidence="2">JAX WOST 10</strain>
    </source>
</reference>
<keyword evidence="3" id="KW-1185">Reference proteome</keyword>
<dbReference type="AlphaFoldDB" id="A0AAN7NN06"/>
<dbReference type="Proteomes" id="UP001333110">
    <property type="component" value="Unassembled WGS sequence"/>
</dbReference>
<sequence length="199" mass="22910">MLVELKCKKEMHRQWKQGYTSWGEYRDAVQVCRDGIRKAKAHLELNLARDVKNNKKGFCRVKRRALGTTDQSALPWCLVRSWSRSSWKLCQSIWMEDREVIEGRCGFEGWTMRWIRNWLDGCIQRVTANGSMSKWKPVMSGVPQGSVLGPVLFNILINDIDNGIECTLSKFADDTKLSGAVDTLEGRDALQRDLDRLED</sequence>
<evidence type="ECO:0000313" key="3">
    <source>
        <dbReference type="Proteomes" id="UP001333110"/>
    </source>
</evidence>